<name>A0A3M6UST5_POCDA</name>
<reference evidence="1 2" key="1">
    <citation type="journal article" date="2018" name="Sci. Rep.">
        <title>Comparative analysis of the Pocillopora damicornis genome highlights role of immune system in coral evolution.</title>
        <authorList>
            <person name="Cunning R."/>
            <person name="Bay R.A."/>
            <person name="Gillette P."/>
            <person name="Baker A.C."/>
            <person name="Traylor-Knowles N."/>
        </authorList>
    </citation>
    <scope>NUCLEOTIDE SEQUENCE [LARGE SCALE GENOMIC DNA]</scope>
    <source>
        <strain evidence="1">RSMAS</strain>
        <tissue evidence="1">Whole animal</tissue>
    </source>
</reference>
<dbReference type="EMBL" id="RCHS01000805">
    <property type="protein sequence ID" value="RMX56731.1"/>
    <property type="molecule type" value="Genomic_DNA"/>
</dbReference>
<protein>
    <submittedName>
        <fullName evidence="1">Uncharacterized protein</fullName>
    </submittedName>
</protein>
<organism evidence="1 2">
    <name type="scientific">Pocillopora damicornis</name>
    <name type="common">Cauliflower coral</name>
    <name type="synonym">Millepora damicornis</name>
    <dbReference type="NCBI Taxonomy" id="46731"/>
    <lineage>
        <taxon>Eukaryota</taxon>
        <taxon>Metazoa</taxon>
        <taxon>Cnidaria</taxon>
        <taxon>Anthozoa</taxon>
        <taxon>Hexacorallia</taxon>
        <taxon>Scleractinia</taxon>
        <taxon>Astrocoeniina</taxon>
        <taxon>Pocilloporidae</taxon>
        <taxon>Pocillopora</taxon>
    </lineage>
</organism>
<comment type="caution">
    <text evidence="1">The sequence shown here is derived from an EMBL/GenBank/DDBJ whole genome shotgun (WGS) entry which is preliminary data.</text>
</comment>
<accession>A0A3M6UST5</accession>
<sequence length="91" mass="10850">MAVIPAYCTWLKHLLPLQRKSQYRAWSCWGASQLQDYTLHPPLLEPEQSVSPGQLKSSTEKGVQEFWSCWTRYFAPNLLLRNKWYKKRKHL</sequence>
<keyword evidence="2" id="KW-1185">Reference proteome</keyword>
<evidence type="ECO:0000313" key="1">
    <source>
        <dbReference type="EMBL" id="RMX56731.1"/>
    </source>
</evidence>
<dbReference type="Proteomes" id="UP000275408">
    <property type="component" value="Unassembled WGS sequence"/>
</dbReference>
<proteinExistence type="predicted"/>
<dbReference type="AlphaFoldDB" id="A0A3M6UST5"/>
<gene>
    <name evidence="1" type="ORF">pdam_00025414</name>
</gene>
<evidence type="ECO:0000313" key="2">
    <source>
        <dbReference type="Proteomes" id="UP000275408"/>
    </source>
</evidence>